<reference evidence="1 2" key="1">
    <citation type="submission" date="2015-04" db="EMBL/GenBank/DDBJ databases">
        <title>Complete genome sequence of Schizopora paradoxa KUC8140, a cosmopolitan wood degrader in East Asia.</title>
        <authorList>
            <consortium name="DOE Joint Genome Institute"/>
            <person name="Min B."/>
            <person name="Park H."/>
            <person name="Jang Y."/>
            <person name="Kim J.-J."/>
            <person name="Kim K.H."/>
            <person name="Pangilinan J."/>
            <person name="Lipzen A."/>
            <person name="Riley R."/>
            <person name="Grigoriev I.V."/>
            <person name="Spatafora J.W."/>
            <person name="Choi I.-G."/>
        </authorList>
    </citation>
    <scope>NUCLEOTIDE SEQUENCE [LARGE SCALE GENOMIC DNA]</scope>
    <source>
        <strain evidence="1 2">KUC8140</strain>
    </source>
</reference>
<keyword evidence="2" id="KW-1185">Reference proteome</keyword>
<dbReference type="Proteomes" id="UP000053477">
    <property type="component" value="Unassembled WGS sequence"/>
</dbReference>
<dbReference type="EMBL" id="KQ086017">
    <property type="protein sequence ID" value="KLO10766.1"/>
    <property type="molecule type" value="Genomic_DNA"/>
</dbReference>
<evidence type="ECO:0000313" key="2">
    <source>
        <dbReference type="Proteomes" id="UP000053477"/>
    </source>
</evidence>
<evidence type="ECO:0000313" key="1">
    <source>
        <dbReference type="EMBL" id="KLO10766.1"/>
    </source>
</evidence>
<evidence type="ECO:0008006" key="3">
    <source>
        <dbReference type="Google" id="ProtNLM"/>
    </source>
</evidence>
<dbReference type="AlphaFoldDB" id="A0A0H2S163"/>
<proteinExistence type="predicted"/>
<dbReference type="InterPro" id="IPR032675">
    <property type="entry name" value="LRR_dom_sf"/>
</dbReference>
<dbReference type="SUPFAM" id="SSF52047">
    <property type="entry name" value="RNI-like"/>
    <property type="match status" value="1"/>
</dbReference>
<dbReference type="Gene3D" id="3.80.10.10">
    <property type="entry name" value="Ribonuclease Inhibitor"/>
    <property type="match status" value="1"/>
</dbReference>
<organism evidence="1 2">
    <name type="scientific">Schizopora paradoxa</name>
    <dbReference type="NCBI Taxonomy" id="27342"/>
    <lineage>
        <taxon>Eukaryota</taxon>
        <taxon>Fungi</taxon>
        <taxon>Dikarya</taxon>
        <taxon>Basidiomycota</taxon>
        <taxon>Agaricomycotina</taxon>
        <taxon>Agaricomycetes</taxon>
        <taxon>Hymenochaetales</taxon>
        <taxon>Schizoporaceae</taxon>
        <taxon>Schizopora</taxon>
    </lineage>
</organism>
<name>A0A0H2S163_9AGAM</name>
<dbReference type="InParanoid" id="A0A0H2S163"/>
<accession>A0A0H2S163</accession>
<gene>
    <name evidence="1" type="ORF">SCHPADRAFT_942559</name>
</gene>
<sequence>MTSLKIMLYGSANLFHSVDFTSCTTAVSSNLRDLAIGGSVRWILPSHGSGLHLPNLQQLSLSTDVGCDIAVVLGACPNISKLSIDVRSVVGENYTENITVPHLTTISVLAGEIAASNLLMDRLHCPSLRKFHLTTLGVVDALSLRRIKHFISRSTIRDRPSSSLKALHLEYSPSFQTEYSPNNSVLVQILKEILRPLSDLNDLRLYNVFINEEIVKCLTPLSGGRLETKEICPFLECLCLGCTYVKSAALNDALEEMVISRWKSRRGPLDITLAIESFKGARKRQRIKECLEEGLEGHFSNVCDRIVY</sequence>
<protein>
    <recommendedName>
        <fullName evidence="3">F-box domain-containing protein</fullName>
    </recommendedName>
</protein>